<sequence>MAGAHKSSDKLIKDNLVPVITPKLPSGGVDLQGIENLVKFHQGLGTRALFSVGGLGRFHELTDEQRIEAGKAFIDANEKLESPLVIFTGVTSESAESTLSNMKKMMELGSDVLFFAPLFFLKPDDIKDFVKKAREAVGPDMPLLLYNNPDFSRQGGIKNIDPEILRGCSDYYSAIKDSSCDAELYEKFSTIDCALYTGNEPTLVEAVKKRRSRGSVGGIGNVTGTAAKLARELAANVDDEEDELKIAELTAKFNSEVASLKKILAAHPDVGAGDMMSAIYHYCLGEAGIVQPQAELIKWLTDEDKEFLKTTGFIPEHHKDKNGGESPAKRKADEADGGADDETDAKKQKEEN</sequence>
<dbReference type="SUPFAM" id="SSF51569">
    <property type="entry name" value="Aldolase"/>
    <property type="match status" value="1"/>
</dbReference>
<proteinExistence type="predicted"/>
<dbReference type="EMBL" id="HBEJ01000434">
    <property type="protein sequence ID" value="CAD8359003.1"/>
    <property type="molecule type" value="Transcribed_RNA"/>
</dbReference>
<dbReference type="SMART" id="SM01130">
    <property type="entry name" value="DHDPS"/>
    <property type="match status" value="1"/>
</dbReference>
<dbReference type="InterPro" id="IPR002220">
    <property type="entry name" value="DapA-like"/>
</dbReference>
<evidence type="ECO:0000313" key="3">
    <source>
        <dbReference type="EMBL" id="CAD8359003.1"/>
    </source>
</evidence>
<reference evidence="3" key="1">
    <citation type="submission" date="2021-01" db="EMBL/GenBank/DDBJ databases">
        <authorList>
            <person name="Corre E."/>
            <person name="Pelletier E."/>
            <person name="Niang G."/>
            <person name="Scheremetjew M."/>
            <person name="Finn R."/>
            <person name="Kale V."/>
            <person name="Holt S."/>
            <person name="Cochrane G."/>
            <person name="Meng A."/>
            <person name="Brown T."/>
            <person name="Cohen L."/>
        </authorList>
    </citation>
    <scope>NUCLEOTIDE SEQUENCE</scope>
    <source>
        <strain evidence="3">CCMP3303</strain>
    </source>
</reference>
<keyword evidence="1" id="KW-0456">Lyase</keyword>
<evidence type="ECO:0000256" key="2">
    <source>
        <dbReference type="SAM" id="MobiDB-lite"/>
    </source>
</evidence>
<name>A0A6U0I978_9STRA</name>
<evidence type="ECO:0000256" key="1">
    <source>
        <dbReference type="ARBA" id="ARBA00023239"/>
    </source>
</evidence>
<dbReference type="GO" id="GO:0008840">
    <property type="term" value="F:4-hydroxy-tetrahydrodipicolinate synthase activity"/>
    <property type="evidence" value="ECO:0007669"/>
    <property type="project" value="TreeGrafter"/>
</dbReference>
<dbReference type="PANTHER" id="PTHR12128:SF66">
    <property type="entry name" value="4-HYDROXY-2-OXOGLUTARATE ALDOLASE, MITOCHONDRIAL"/>
    <property type="match status" value="1"/>
</dbReference>
<dbReference type="AlphaFoldDB" id="A0A6U0I978"/>
<dbReference type="InterPro" id="IPR013785">
    <property type="entry name" value="Aldolase_TIM"/>
</dbReference>
<feature type="compositionally biased region" description="Basic and acidic residues" evidence="2">
    <location>
        <begin position="315"/>
        <end position="334"/>
    </location>
</feature>
<dbReference type="CDD" id="cd00408">
    <property type="entry name" value="DHDPS-like"/>
    <property type="match status" value="1"/>
</dbReference>
<organism evidence="3">
    <name type="scientific">Minutocellus polymorphus</name>
    <dbReference type="NCBI Taxonomy" id="265543"/>
    <lineage>
        <taxon>Eukaryota</taxon>
        <taxon>Sar</taxon>
        <taxon>Stramenopiles</taxon>
        <taxon>Ochrophyta</taxon>
        <taxon>Bacillariophyta</taxon>
        <taxon>Mediophyceae</taxon>
        <taxon>Cymatosirophycidae</taxon>
        <taxon>Cymatosirales</taxon>
        <taxon>Cymatosiraceae</taxon>
        <taxon>Minutocellus</taxon>
    </lineage>
</organism>
<protein>
    <recommendedName>
        <fullName evidence="4">Dihydrodipicolinate synthase</fullName>
    </recommendedName>
</protein>
<feature type="region of interest" description="Disordered" evidence="2">
    <location>
        <begin position="311"/>
        <end position="352"/>
    </location>
</feature>
<accession>A0A6U0I978</accession>
<gene>
    <name evidence="3" type="ORF">MPOL1434_LOCUS254</name>
</gene>
<dbReference type="Gene3D" id="3.20.20.70">
    <property type="entry name" value="Aldolase class I"/>
    <property type="match status" value="1"/>
</dbReference>
<dbReference type="Pfam" id="PF00701">
    <property type="entry name" value="DHDPS"/>
    <property type="match status" value="1"/>
</dbReference>
<dbReference type="PANTHER" id="PTHR12128">
    <property type="entry name" value="DIHYDRODIPICOLINATE SYNTHASE"/>
    <property type="match status" value="1"/>
</dbReference>
<evidence type="ECO:0008006" key="4">
    <source>
        <dbReference type="Google" id="ProtNLM"/>
    </source>
</evidence>